<dbReference type="GO" id="GO:0006511">
    <property type="term" value="P:ubiquitin-dependent protein catabolic process"/>
    <property type="evidence" value="ECO:0007669"/>
    <property type="project" value="InterPro"/>
</dbReference>
<sequence length="172" mass="19749">MRHCCRSYSRSALIKVLARNRRPNLHFSELLMLYRIRSKEGRVFEVEDDVIKHIGILRTCTQAALADNAPQSEAIPVPCISGRVLEKWCTHYRDHDAIENIPADATFFDWDLAFIGGEVNDMALCCKGLIEVWYGRSVEFIRCSLGEPNDFPPEARASIDRENRWTEFGSGW</sequence>
<dbReference type="Pfam" id="PF01466">
    <property type="entry name" value="Skp1"/>
    <property type="match status" value="1"/>
</dbReference>
<dbReference type="STRING" id="1330018.A0A167NG01"/>
<evidence type="ECO:0000256" key="1">
    <source>
        <dbReference type="ARBA" id="ARBA00009993"/>
    </source>
</evidence>
<dbReference type="InterPro" id="IPR016073">
    <property type="entry name" value="Skp1_comp_POZ"/>
</dbReference>
<organism evidence="4 5">
    <name type="scientific">Calocera viscosa (strain TUFC12733)</name>
    <dbReference type="NCBI Taxonomy" id="1330018"/>
    <lineage>
        <taxon>Eukaryota</taxon>
        <taxon>Fungi</taxon>
        <taxon>Dikarya</taxon>
        <taxon>Basidiomycota</taxon>
        <taxon>Agaricomycotina</taxon>
        <taxon>Dacrymycetes</taxon>
        <taxon>Dacrymycetales</taxon>
        <taxon>Dacrymycetaceae</taxon>
        <taxon>Calocera</taxon>
    </lineage>
</organism>
<proteinExistence type="inferred from homology"/>
<dbReference type="SUPFAM" id="SSF54695">
    <property type="entry name" value="POZ domain"/>
    <property type="match status" value="1"/>
</dbReference>
<dbReference type="Proteomes" id="UP000076738">
    <property type="component" value="Unassembled WGS sequence"/>
</dbReference>
<dbReference type="OrthoDB" id="10602803at2759"/>
<comment type="similarity">
    <text evidence="1">Belongs to the SKP1 family.</text>
</comment>
<dbReference type="InterPro" id="IPR011333">
    <property type="entry name" value="SKP1/BTB/POZ_sf"/>
</dbReference>
<dbReference type="Pfam" id="PF03931">
    <property type="entry name" value="Skp1_POZ"/>
    <property type="match status" value="1"/>
</dbReference>
<dbReference type="AlphaFoldDB" id="A0A167NG01"/>
<dbReference type="InterPro" id="IPR001232">
    <property type="entry name" value="SKP1-like"/>
</dbReference>
<protein>
    <submittedName>
        <fullName evidence="4">Uncharacterized protein</fullName>
    </submittedName>
</protein>
<dbReference type="SMART" id="SM00512">
    <property type="entry name" value="Skp1"/>
    <property type="match status" value="1"/>
</dbReference>
<evidence type="ECO:0000259" key="2">
    <source>
        <dbReference type="Pfam" id="PF01466"/>
    </source>
</evidence>
<dbReference type="InterPro" id="IPR016072">
    <property type="entry name" value="Skp1_comp_dimer"/>
</dbReference>
<evidence type="ECO:0000313" key="4">
    <source>
        <dbReference type="EMBL" id="KZO97669.1"/>
    </source>
</evidence>
<dbReference type="EMBL" id="KV417279">
    <property type="protein sequence ID" value="KZO97669.1"/>
    <property type="molecule type" value="Genomic_DNA"/>
</dbReference>
<name>A0A167NG01_CALVF</name>
<gene>
    <name evidence="4" type="ORF">CALVIDRAFT_526768</name>
</gene>
<keyword evidence="5" id="KW-1185">Reference proteome</keyword>
<feature type="domain" description="SKP1 component dimerisation" evidence="2">
    <location>
        <begin position="124"/>
        <end position="165"/>
    </location>
</feature>
<feature type="domain" description="SKP1 component POZ" evidence="3">
    <location>
        <begin position="36"/>
        <end position="93"/>
    </location>
</feature>
<dbReference type="Gene3D" id="3.30.710.10">
    <property type="entry name" value="Potassium Channel Kv1.1, Chain A"/>
    <property type="match status" value="1"/>
</dbReference>
<evidence type="ECO:0000313" key="5">
    <source>
        <dbReference type="Proteomes" id="UP000076738"/>
    </source>
</evidence>
<accession>A0A167NG01</accession>
<evidence type="ECO:0000259" key="3">
    <source>
        <dbReference type="Pfam" id="PF03931"/>
    </source>
</evidence>
<reference evidence="4 5" key="1">
    <citation type="journal article" date="2016" name="Mol. Biol. Evol.">
        <title>Comparative Genomics of Early-Diverging Mushroom-Forming Fungi Provides Insights into the Origins of Lignocellulose Decay Capabilities.</title>
        <authorList>
            <person name="Nagy L.G."/>
            <person name="Riley R."/>
            <person name="Tritt A."/>
            <person name="Adam C."/>
            <person name="Daum C."/>
            <person name="Floudas D."/>
            <person name="Sun H."/>
            <person name="Yadav J.S."/>
            <person name="Pangilinan J."/>
            <person name="Larsson K.H."/>
            <person name="Matsuura K."/>
            <person name="Barry K."/>
            <person name="Labutti K."/>
            <person name="Kuo R."/>
            <person name="Ohm R.A."/>
            <person name="Bhattacharya S.S."/>
            <person name="Shirouzu T."/>
            <person name="Yoshinaga Y."/>
            <person name="Martin F.M."/>
            <person name="Grigoriev I.V."/>
            <person name="Hibbett D.S."/>
        </authorList>
    </citation>
    <scope>NUCLEOTIDE SEQUENCE [LARGE SCALE GENOMIC DNA]</scope>
    <source>
        <strain evidence="4 5">TUFC12733</strain>
    </source>
</reference>